<dbReference type="GO" id="GO:0004826">
    <property type="term" value="F:phenylalanine-tRNA ligase activity"/>
    <property type="evidence" value="ECO:0007669"/>
    <property type="project" value="UniProtKB-UniRule"/>
</dbReference>
<dbReference type="SUPFAM" id="SSF54991">
    <property type="entry name" value="Anticodon-binding domain of PheRS"/>
    <property type="match status" value="1"/>
</dbReference>
<dbReference type="GeneID" id="33873640"/>
<dbReference type="PANTHER" id="PTHR10947:SF0">
    <property type="entry name" value="PHENYLALANINE--TRNA LIGASE BETA SUBUNIT"/>
    <property type="match status" value="1"/>
</dbReference>
<dbReference type="InterPro" id="IPR009061">
    <property type="entry name" value="DNA-bd_dom_put_sf"/>
</dbReference>
<evidence type="ECO:0000256" key="3">
    <source>
        <dbReference type="ARBA" id="ARBA00022598"/>
    </source>
</evidence>
<gene>
    <name evidence="14" type="primary">syfB</name>
    <name evidence="11" type="synonym">pheT</name>
</gene>
<keyword evidence="4 11" id="KW-0479">Metal-binding</keyword>
<sequence length="698" mass="80306">MKVSLNWLKELARIEVININSLASKLTQAGFEVENIEFIDIDGYTDYILDVTSTANRSDALSMIGLSREVSALIQADMVHITDIPSTDLFRNKNNIIRNGNLLNCNYYLSAIMDNIVIKDSPTWLKNRLYSCGFISQNLLIDISNYIMLKWGQPISIIDFNKIVSTDNQDYVEITSNFCSCKQNFIKLDSKDITLSKDILITEINNNITSVAGIGINHKFSIDQNTKSIFIEAAIFKQAVVRKSSRSIGIRTESSIRQERGLNIDNWESAYHETLYLLKELTDGKVKKTFSKKTFSNSTLTIDISLKKIHDILGPINDNNTVRFLSFNEIKKTLESLQFKIAKENNKKLNVIIPNYRKYDIFREIDIIEEIARVYGYDKFQSTIPKIQFAQNPPSRKQFTDQIRSILRNLGLTELVHYSLVKSNGEINLNNPLIKDYSTLRSSLLEGLMTTSAYNIKQSNQTVDGFEIGTVFNLRQNKIIETTKLAIILGGNLDLRSEWSEPAHSLNWYEAKGIIENFFRKLNKNIQWVKRQLTSGQINFVHNHKSATLTYNNDNIGLFGELNQLASSEFNFSTKLFVLEIDLNALTHYNTELNYLNYRIQPYSKYPCITRDLCIIIPQKMQINSLFELLNQFNDDDLENIALFDQYNNRSLGNGKKSIGLRFTYRSNQKTLTNLEIDNKQNELQNNIIKKLNLEIRN</sequence>
<dbReference type="SMART" id="SM00896">
    <property type="entry name" value="FDX-ACB"/>
    <property type="match status" value="1"/>
</dbReference>
<geneLocation type="plastid" evidence="14"/>
<dbReference type="GO" id="GO:0003723">
    <property type="term" value="F:RNA binding"/>
    <property type="evidence" value="ECO:0007669"/>
    <property type="project" value="InterPro"/>
</dbReference>
<evidence type="ECO:0000256" key="4">
    <source>
        <dbReference type="ARBA" id="ARBA00022723"/>
    </source>
</evidence>
<dbReference type="Pfam" id="PF03484">
    <property type="entry name" value="B5"/>
    <property type="match status" value="1"/>
</dbReference>
<evidence type="ECO:0000256" key="2">
    <source>
        <dbReference type="ARBA" id="ARBA00011209"/>
    </source>
</evidence>
<dbReference type="PANTHER" id="PTHR10947">
    <property type="entry name" value="PHENYLALANYL-TRNA SYNTHETASE BETA CHAIN AND LEUCINE-RICH REPEAT-CONTAINING PROTEIN 47"/>
    <property type="match status" value="1"/>
</dbReference>
<comment type="cofactor">
    <cofactor evidence="11">
        <name>Mg(2+)</name>
        <dbReference type="ChEBI" id="CHEBI:18420"/>
    </cofactor>
    <text evidence="11">Binds 2 magnesium ions per tetramer.</text>
</comment>
<dbReference type="Gene3D" id="3.30.930.10">
    <property type="entry name" value="Bira Bifunctional Protein, Domain 2"/>
    <property type="match status" value="1"/>
</dbReference>
<dbReference type="Gene3D" id="3.50.40.10">
    <property type="entry name" value="Phenylalanyl-trna Synthetase, Chain B, domain 3"/>
    <property type="match status" value="1"/>
</dbReference>
<dbReference type="EC" id="6.1.1.20" evidence="11"/>
<proteinExistence type="inferred from homology"/>
<dbReference type="SUPFAM" id="SSF55681">
    <property type="entry name" value="Class II aaRS and biotin synthetases"/>
    <property type="match status" value="1"/>
</dbReference>
<keyword evidence="7 11" id="KW-0460">Magnesium</keyword>
<dbReference type="InterPro" id="IPR041616">
    <property type="entry name" value="PheRS_beta_core"/>
</dbReference>
<evidence type="ECO:0000256" key="7">
    <source>
        <dbReference type="ARBA" id="ARBA00022842"/>
    </source>
</evidence>
<evidence type="ECO:0000259" key="13">
    <source>
        <dbReference type="PROSITE" id="PS51483"/>
    </source>
</evidence>
<dbReference type="PROSITE" id="PS51447">
    <property type="entry name" value="FDX_ACB"/>
    <property type="match status" value="1"/>
</dbReference>
<dbReference type="Pfam" id="PF03483">
    <property type="entry name" value="B3_4"/>
    <property type="match status" value="1"/>
</dbReference>
<dbReference type="InterPro" id="IPR005121">
    <property type="entry name" value="Fdx_antiC-bd"/>
</dbReference>
<dbReference type="InterPro" id="IPR020825">
    <property type="entry name" value="Phe-tRNA_synthase-like_B3/B4"/>
</dbReference>
<dbReference type="HAMAP" id="MF_00283">
    <property type="entry name" value="Phe_tRNA_synth_beta1"/>
    <property type="match status" value="1"/>
</dbReference>
<dbReference type="Pfam" id="PF03147">
    <property type="entry name" value="FDX-ACB"/>
    <property type="match status" value="1"/>
</dbReference>
<keyword evidence="9 11" id="KW-0030">Aminoacyl-tRNA synthetase</keyword>
<dbReference type="NCBIfam" id="TIGR00472">
    <property type="entry name" value="pheT_bact"/>
    <property type="match status" value="1"/>
</dbReference>
<dbReference type="OrthoDB" id="2389074at2759"/>
<dbReference type="InterPro" id="IPR004532">
    <property type="entry name" value="Phe-tRNA-ligase_IIc_bsu_bact"/>
</dbReference>
<feature type="domain" description="B5" evidence="13">
    <location>
        <begin position="297"/>
        <end position="382"/>
    </location>
</feature>
<keyword evidence="15" id="KW-0150">Chloroplast</keyword>
<dbReference type="EMBL" id="JQ408795">
    <property type="protein sequence ID" value="AFC40014.1"/>
    <property type="molecule type" value="Genomic_DNA"/>
</dbReference>
<feature type="binding site" evidence="11">
    <location>
        <position position="369"/>
    </location>
    <ligand>
        <name>Mg(2+)</name>
        <dbReference type="ChEBI" id="CHEBI:18420"/>
        <note>shared with alpha subunit</note>
    </ligand>
</feature>
<dbReference type="InterPro" id="IPR036690">
    <property type="entry name" value="Fdx_antiC-bd_sf"/>
</dbReference>
<evidence type="ECO:0000256" key="5">
    <source>
        <dbReference type="ARBA" id="ARBA00022741"/>
    </source>
</evidence>
<keyword evidence="8 11" id="KW-0648">Protein biosynthesis</keyword>
<dbReference type="InterPro" id="IPR045060">
    <property type="entry name" value="Phe-tRNA-ligase_IIc_bsu"/>
</dbReference>
<dbReference type="InterPro" id="IPR045864">
    <property type="entry name" value="aa-tRNA-synth_II/BPL/LPL"/>
</dbReference>
<dbReference type="Gene3D" id="3.30.56.10">
    <property type="match status" value="2"/>
</dbReference>
<accession>J7F9L6</accession>
<keyword evidence="5 11" id="KW-0547">Nucleotide-binding</keyword>
<protein>
    <recommendedName>
        <fullName evidence="11">Phenylalanine--tRNA ligase beta subunit</fullName>
        <ecNumber evidence="11">6.1.1.20</ecNumber>
    </recommendedName>
    <alternativeName>
        <fullName evidence="11">Phenylalanyl-tRNA synthetase beta subunit</fullName>
        <shortName evidence="11">PheRS</shortName>
    </alternativeName>
</protein>
<comment type="similarity">
    <text evidence="1 11">Belongs to the phenylalanyl-tRNA synthetase beta subunit family. Type 1 subfamily.</text>
</comment>
<dbReference type="Pfam" id="PF17759">
    <property type="entry name" value="tRNA_synthFbeta"/>
    <property type="match status" value="1"/>
</dbReference>
<dbReference type="GO" id="GO:0006432">
    <property type="term" value="P:phenylalanyl-tRNA aminoacylation"/>
    <property type="evidence" value="ECO:0007669"/>
    <property type="project" value="UniProtKB-UniRule"/>
</dbReference>
<comment type="catalytic activity">
    <reaction evidence="10 11">
        <text>tRNA(Phe) + L-phenylalanine + ATP = L-phenylalanyl-tRNA(Phe) + AMP + diphosphate + H(+)</text>
        <dbReference type="Rhea" id="RHEA:19413"/>
        <dbReference type="Rhea" id="RHEA-COMP:9668"/>
        <dbReference type="Rhea" id="RHEA-COMP:9699"/>
        <dbReference type="ChEBI" id="CHEBI:15378"/>
        <dbReference type="ChEBI" id="CHEBI:30616"/>
        <dbReference type="ChEBI" id="CHEBI:33019"/>
        <dbReference type="ChEBI" id="CHEBI:58095"/>
        <dbReference type="ChEBI" id="CHEBI:78442"/>
        <dbReference type="ChEBI" id="CHEBI:78531"/>
        <dbReference type="ChEBI" id="CHEBI:456215"/>
        <dbReference type="EC" id="6.1.1.20"/>
    </reaction>
</comment>
<evidence type="ECO:0000256" key="6">
    <source>
        <dbReference type="ARBA" id="ARBA00022840"/>
    </source>
</evidence>
<keyword evidence="14" id="KW-0934">Plastid</keyword>
<reference evidence="14" key="1">
    <citation type="journal article" date="2012" name="Mol. Phylogenet. Evol.">
        <title>Relative rates of evolution among the three genetic compartments of the red alga Porphyra differ from those of green plants and do not correlate with genome architecture.</title>
        <authorList>
            <person name="Smith D.R."/>
            <person name="Hua J."/>
            <person name="Lee R.W."/>
            <person name="Keeling P.J."/>
        </authorList>
    </citation>
    <scope>NUCLEOTIDE SEQUENCE</scope>
</reference>
<evidence type="ECO:0000313" key="14">
    <source>
        <dbReference type="EMBL" id="AFC40014.1"/>
    </source>
</evidence>
<organism evidence="14">
    <name type="scientific">Porphyra umbilicalis</name>
    <name type="common">Purple laver</name>
    <name type="synonym">Red alga</name>
    <dbReference type="NCBI Taxonomy" id="2786"/>
    <lineage>
        <taxon>Eukaryota</taxon>
        <taxon>Rhodophyta</taxon>
        <taxon>Bangiophyceae</taxon>
        <taxon>Bangiales</taxon>
        <taxon>Bangiaceae</taxon>
        <taxon>Porphyra</taxon>
    </lineage>
</organism>
<keyword evidence="3 11" id="KW-0436">Ligase</keyword>
<feature type="binding site" evidence="11">
    <location>
        <position position="360"/>
    </location>
    <ligand>
        <name>Mg(2+)</name>
        <dbReference type="ChEBI" id="CHEBI:18420"/>
        <note>shared with alpha subunit</note>
    </ligand>
</feature>
<feature type="binding site" evidence="11">
    <location>
        <position position="370"/>
    </location>
    <ligand>
        <name>Mg(2+)</name>
        <dbReference type="ChEBI" id="CHEBI:18420"/>
        <note>shared with alpha subunit</note>
    </ligand>
</feature>
<dbReference type="InterPro" id="IPR005147">
    <property type="entry name" value="tRNA_synthase_B5-dom"/>
</dbReference>
<dbReference type="InterPro" id="IPR005146">
    <property type="entry name" value="B3/B4_tRNA-bd"/>
</dbReference>
<dbReference type="GO" id="GO:0009328">
    <property type="term" value="C:phenylalanine-tRNA ligase complex"/>
    <property type="evidence" value="ECO:0007669"/>
    <property type="project" value="TreeGrafter"/>
</dbReference>
<dbReference type="SMART" id="SM00873">
    <property type="entry name" value="B3_4"/>
    <property type="match status" value="1"/>
</dbReference>
<dbReference type="SUPFAM" id="SSF46955">
    <property type="entry name" value="Putative DNA-binding domain"/>
    <property type="match status" value="2"/>
</dbReference>
<comment type="subunit">
    <text evidence="2 11">Tetramer of two alpha and two beta subunits.</text>
</comment>
<evidence type="ECO:0000256" key="10">
    <source>
        <dbReference type="ARBA" id="ARBA00049255"/>
    </source>
</evidence>
<dbReference type="Gene3D" id="3.30.70.380">
    <property type="entry name" value="Ferrodoxin-fold anticodon-binding domain"/>
    <property type="match status" value="1"/>
</dbReference>
<keyword evidence="16" id="KW-1185">Reference proteome</keyword>
<dbReference type="GO" id="GO:0000287">
    <property type="term" value="F:magnesium ion binding"/>
    <property type="evidence" value="ECO:0007669"/>
    <property type="project" value="UniProtKB-UniRule"/>
</dbReference>
<reference evidence="15 16" key="2">
    <citation type="journal article" date="2017" name="Proc. Natl. Acad. Sci. U.S.A.">
        <title>Insights into the red algae and eukaryotic evolution from the genome of Porphyra umbilicalis (Bangiophyceae, Rhodophyta).</title>
        <authorList>
            <person name="Brawley S.H."/>
            <person name="Blouin N.A."/>
            <person name="Ficko-Blean E."/>
            <person name="Wheeler G.L."/>
            <person name="Lohr M."/>
            <person name="Goodson H.V."/>
            <person name="Jenkins J.W."/>
            <person name="Blaby-Haas C.E."/>
            <person name="Helliwell K.E."/>
            <person name="Chan C.X."/>
            <person name="Marriage T.N."/>
            <person name="Bhattacharya D."/>
            <person name="Klein A.S."/>
            <person name="Badis Y."/>
            <person name="Brodie J."/>
            <person name="Cao Y."/>
            <person name="Collen J."/>
            <person name="Dittami S.M."/>
            <person name="Gachon C.M.M."/>
            <person name="Green B.R."/>
            <person name="Karpowicz S.J."/>
            <person name="Kim J.W."/>
            <person name="Kudahl U.J."/>
            <person name="Lin S."/>
            <person name="Michel G."/>
            <person name="Mittag M."/>
            <person name="Olson B.J.S.C."/>
            <person name="Pangilinan J.L."/>
            <person name="Peng Y."/>
            <person name="Qiu H."/>
            <person name="Shu S."/>
            <person name="Singer J.T."/>
            <person name="Smith A.G."/>
            <person name="Sprecher B.N."/>
            <person name="Wagner V."/>
            <person name="Wang W."/>
            <person name="Wang Z.Y."/>
            <person name="Yan J."/>
            <person name="Yarish C."/>
            <person name="Zauner-Riek S."/>
            <person name="Zhuang Y."/>
            <person name="Zou Y."/>
            <person name="Lindquist E.A."/>
            <person name="Grimwood J."/>
            <person name="Barry K.W."/>
            <person name="Rokhsar D.S."/>
            <person name="Schmutz J."/>
            <person name="Stiller J.W."/>
            <person name="Grossman A.R."/>
            <person name="Prochnik S.E."/>
        </authorList>
    </citation>
    <scope>NUCLEOTIDE SEQUENCE [LARGE SCALE GENOMIC DNA]</scope>
</reference>
<evidence type="ECO:0000259" key="12">
    <source>
        <dbReference type="PROSITE" id="PS51447"/>
    </source>
</evidence>
<keyword evidence="6 11" id="KW-0067">ATP-binding</keyword>
<evidence type="ECO:0000313" key="16">
    <source>
        <dbReference type="Proteomes" id="UP000218209"/>
    </source>
</evidence>
<dbReference type="RefSeq" id="YP_009413357.1">
    <property type="nucleotide sequence ID" value="NC_035573.1"/>
</dbReference>
<evidence type="ECO:0000256" key="1">
    <source>
        <dbReference type="ARBA" id="ARBA00008653"/>
    </source>
</evidence>
<dbReference type="AlphaFoldDB" id="J7F9L6"/>
<evidence type="ECO:0000256" key="9">
    <source>
        <dbReference type="ARBA" id="ARBA00023146"/>
    </source>
</evidence>
<dbReference type="EMBL" id="MF385003">
    <property type="protein sequence ID" value="ASN78818.1"/>
    <property type="molecule type" value="Genomic_DNA"/>
</dbReference>
<evidence type="ECO:0000256" key="8">
    <source>
        <dbReference type="ARBA" id="ARBA00022917"/>
    </source>
</evidence>
<evidence type="ECO:0000313" key="15">
    <source>
        <dbReference type="EMBL" id="ASN78818.1"/>
    </source>
</evidence>
<dbReference type="PROSITE" id="PS51483">
    <property type="entry name" value="B5"/>
    <property type="match status" value="1"/>
</dbReference>
<dbReference type="SMART" id="SM00874">
    <property type="entry name" value="B5"/>
    <property type="match status" value="1"/>
</dbReference>
<feature type="binding site" evidence="11">
    <location>
        <position position="366"/>
    </location>
    <ligand>
        <name>Mg(2+)</name>
        <dbReference type="ChEBI" id="CHEBI:18420"/>
        <note>shared with alpha subunit</note>
    </ligand>
</feature>
<dbReference type="GO" id="GO:0005524">
    <property type="term" value="F:ATP binding"/>
    <property type="evidence" value="ECO:0007669"/>
    <property type="project" value="UniProtKB-UniRule"/>
</dbReference>
<dbReference type="CDD" id="cd00769">
    <property type="entry name" value="PheRS_beta_core"/>
    <property type="match status" value="1"/>
</dbReference>
<name>J7F9L6_PORUM</name>
<dbReference type="SUPFAM" id="SSF56037">
    <property type="entry name" value="PheT/TilS domain"/>
    <property type="match status" value="1"/>
</dbReference>
<dbReference type="Proteomes" id="UP000218209">
    <property type="component" value="Chloroplast Pltd"/>
</dbReference>
<evidence type="ECO:0000256" key="11">
    <source>
        <dbReference type="HAMAP-Rule" id="MF_00283"/>
    </source>
</evidence>
<feature type="domain" description="FDX-ACB" evidence="12">
    <location>
        <begin position="604"/>
        <end position="697"/>
    </location>
</feature>